<evidence type="ECO:0000313" key="9">
    <source>
        <dbReference type="Proteomes" id="UP001474120"/>
    </source>
</evidence>
<evidence type="ECO:0000256" key="4">
    <source>
        <dbReference type="ARBA" id="ARBA00022490"/>
    </source>
</evidence>
<evidence type="ECO:0000256" key="3">
    <source>
        <dbReference type="ARBA" id="ARBA00018111"/>
    </source>
</evidence>
<comment type="caution">
    <text evidence="8">The sequence shown here is derived from an EMBL/GenBank/DDBJ whole genome shotgun (WGS) entry which is preliminary data.</text>
</comment>
<dbReference type="Pfam" id="PF02631">
    <property type="entry name" value="RecX_HTH2"/>
    <property type="match status" value="1"/>
</dbReference>
<organism evidence="8 9">
    <name type="scientific">Lutimonas vermicola</name>
    <dbReference type="NCBI Taxonomy" id="414288"/>
    <lineage>
        <taxon>Bacteria</taxon>
        <taxon>Pseudomonadati</taxon>
        <taxon>Bacteroidota</taxon>
        <taxon>Flavobacteriia</taxon>
        <taxon>Flavobacteriales</taxon>
        <taxon>Flavobacteriaceae</taxon>
        <taxon>Lutimonas</taxon>
    </lineage>
</organism>
<evidence type="ECO:0000256" key="5">
    <source>
        <dbReference type="HAMAP-Rule" id="MF_01114"/>
    </source>
</evidence>
<dbReference type="EMBL" id="JBCDNA010000003">
    <property type="protein sequence ID" value="MEL4457369.1"/>
    <property type="molecule type" value="Genomic_DNA"/>
</dbReference>
<dbReference type="InterPro" id="IPR053925">
    <property type="entry name" value="RecX_HTH_3rd"/>
</dbReference>
<keyword evidence="4 5" id="KW-0963">Cytoplasm</keyword>
<dbReference type="PANTHER" id="PTHR33602">
    <property type="entry name" value="REGULATORY PROTEIN RECX FAMILY PROTEIN"/>
    <property type="match status" value="1"/>
</dbReference>
<dbReference type="InterPro" id="IPR036388">
    <property type="entry name" value="WH-like_DNA-bd_sf"/>
</dbReference>
<dbReference type="Proteomes" id="UP001474120">
    <property type="component" value="Unassembled WGS sequence"/>
</dbReference>
<reference evidence="8 9" key="1">
    <citation type="submission" date="2024-04" db="EMBL/GenBank/DDBJ databases">
        <title>whole genome sequencing of Lutimonas vermicola strain IMCC1616.</title>
        <authorList>
            <person name="Bae S.S."/>
        </authorList>
    </citation>
    <scope>NUCLEOTIDE SEQUENCE [LARGE SCALE GENOMIC DNA]</scope>
    <source>
        <strain evidence="8 9">IMCC1616</strain>
    </source>
</reference>
<dbReference type="RefSeq" id="WP_342161532.1">
    <property type="nucleotide sequence ID" value="NZ_JBCDNA010000003.1"/>
</dbReference>
<evidence type="ECO:0000256" key="2">
    <source>
        <dbReference type="ARBA" id="ARBA00009695"/>
    </source>
</evidence>
<protein>
    <recommendedName>
        <fullName evidence="3 5">Regulatory protein RecX</fullName>
    </recommendedName>
</protein>
<proteinExistence type="inferred from homology"/>
<dbReference type="HAMAP" id="MF_01114">
    <property type="entry name" value="RecX"/>
    <property type="match status" value="1"/>
</dbReference>
<dbReference type="Gene3D" id="1.10.10.10">
    <property type="entry name" value="Winged helix-like DNA-binding domain superfamily/Winged helix DNA-binding domain"/>
    <property type="match status" value="2"/>
</dbReference>
<keyword evidence="9" id="KW-1185">Reference proteome</keyword>
<evidence type="ECO:0000259" key="6">
    <source>
        <dbReference type="Pfam" id="PF02631"/>
    </source>
</evidence>
<sequence>MQEKKLTYTLEEAKRSLERYCVYQDRCHQEIERKLKEMRMIPEARELILLHLMEHDFLNEERFARSFARGKFRIKQWGRRRIERELKQRDISAYNVKAGLSEISPEAYEKTFMEVSRKRFNGVREPDQYKKRKKVADYLLRKGYESHKVYEVLKYLERENNS</sequence>
<dbReference type="Pfam" id="PF21981">
    <property type="entry name" value="RecX_HTH3"/>
    <property type="match status" value="1"/>
</dbReference>
<comment type="similarity">
    <text evidence="2 5">Belongs to the RecX family.</text>
</comment>
<gene>
    <name evidence="5" type="primary">recX</name>
    <name evidence="8" type="ORF">AABB81_15790</name>
</gene>
<feature type="domain" description="RecX third three-helical" evidence="7">
    <location>
        <begin position="113"/>
        <end position="153"/>
    </location>
</feature>
<dbReference type="InterPro" id="IPR003783">
    <property type="entry name" value="Regulatory_RecX"/>
</dbReference>
<evidence type="ECO:0000313" key="8">
    <source>
        <dbReference type="EMBL" id="MEL4457369.1"/>
    </source>
</evidence>
<accession>A0ABU9L4K1</accession>
<evidence type="ECO:0000256" key="1">
    <source>
        <dbReference type="ARBA" id="ARBA00004496"/>
    </source>
</evidence>
<comment type="subcellular location">
    <subcellularLocation>
        <location evidence="1 5">Cytoplasm</location>
    </subcellularLocation>
</comment>
<evidence type="ECO:0000259" key="7">
    <source>
        <dbReference type="Pfam" id="PF21981"/>
    </source>
</evidence>
<dbReference type="InterPro" id="IPR053924">
    <property type="entry name" value="RecX_HTH_2nd"/>
</dbReference>
<name>A0ABU9L4K1_9FLAO</name>
<dbReference type="PANTHER" id="PTHR33602:SF1">
    <property type="entry name" value="REGULATORY PROTEIN RECX FAMILY PROTEIN"/>
    <property type="match status" value="1"/>
</dbReference>
<comment type="function">
    <text evidence="5">Modulates RecA activity.</text>
</comment>
<feature type="domain" description="RecX second three-helical" evidence="6">
    <location>
        <begin position="59"/>
        <end position="100"/>
    </location>
</feature>